<feature type="compositionally biased region" description="Basic and acidic residues" evidence="1">
    <location>
        <begin position="182"/>
        <end position="193"/>
    </location>
</feature>
<protein>
    <submittedName>
        <fullName evidence="2">Uncharacterized protein</fullName>
    </submittedName>
</protein>
<feature type="compositionally biased region" description="Basic residues" evidence="1">
    <location>
        <begin position="171"/>
        <end position="181"/>
    </location>
</feature>
<sequence length="227" mass="26345">MNTPNSSEIGLNLHLLSFSFTSYLIKHDVRVIVSTYPESSKQEFVIKARNILYPNHVLSFNVSKNAKNVFIFFQKKILMAKDPIIACATIPTTQFPENLQKYDYQTSGRVSGEVITQNIFEYTQSSSQKDFQKPELSENTIQNPQKINGQIEIQITMTEPFLMNDINNHTKNNKKSKKNKNKSQEKAKNNKDDVKIVSFEQYSQLEKKNEKKIRRRSKCCTDYMTIN</sequence>
<evidence type="ECO:0000313" key="2">
    <source>
        <dbReference type="EMBL" id="KAK8838439.1"/>
    </source>
</evidence>
<dbReference type="EMBL" id="JAPFFF010000055">
    <property type="protein sequence ID" value="KAK8838439.1"/>
    <property type="molecule type" value="Genomic_DNA"/>
</dbReference>
<gene>
    <name evidence="2" type="ORF">M9Y10_033066</name>
</gene>
<organism evidence="2 3">
    <name type="scientific">Tritrichomonas musculus</name>
    <dbReference type="NCBI Taxonomy" id="1915356"/>
    <lineage>
        <taxon>Eukaryota</taxon>
        <taxon>Metamonada</taxon>
        <taxon>Parabasalia</taxon>
        <taxon>Tritrichomonadida</taxon>
        <taxon>Tritrichomonadidae</taxon>
        <taxon>Tritrichomonas</taxon>
    </lineage>
</organism>
<comment type="caution">
    <text evidence="2">The sequence shown here is derived from an EMBL/GenBank/DDBJ whole genome shotgun (WGS) entry which is preliminary data.</text>
</comment>
<proteinExistence type="predicted"/>
<feature type="region of interest" description="Disordered" evidence="1">
    <location>
        <begin position="166"/>
        <end position="193"/>
    </location>
</feature>
<dbReference type="Proteomes" id="UP001470230">
    <property type="component" value="Unassembled WGS sequence"/>
</dbReference>
<evidence type="ECO:0000313" key="3">
    <source>
        <dbReference type="Proteomes" id="UP001470230"/>
    </source>
</evidence>
<reference evidence="2 3" key="1">
    <citation type="submission" date="2024-04" db="EMBL/GenBank/DDBJ databases">
        <title>Tritrichomonas musculus Genome.</title>
        <authorList>
            <person name="Alves-Ferreira E."/>
            <person name="Grigg M."/>
            <person name="Lorenzi H."/>
            <person name="Galac M."/>
        </authorList>
    </citation>
    <scope>NUCLEOTIDE SEQUENCE [LARGE SCALE GENOMIC DNA]</scope>
    <source>
        <strain evidence="2 3">EAF2021</strain>
    </source>
</reference>
<accession>A0ABR2GWX8</accession>
<evidence type="ECO:0000256" key="1">
    <source>
        <dbReference type="SAM" id="MobiDB-lite"/>
    </source>
</evidence>
<name>A0ABR2GWX8_9EUKA</name>
<keyword evidence="3" id="KW-1185">Reference proteome</keyword>